<dbReference type="PANTHER" id="PTHR47563:SF1">
    <property type="entry name" value="PROTEIN FMP25, MITOCHONDRIAL"/>
    <property type="match status" value="1"/>
</dbReference>
<sequence length="549" mass="58237">MSATYRSLGRAAPFVGGLAVAVYASKLNVRNDDSAPPPLPKAVAAARPSTLFGAAAPFTPIAWGTNEYLTLSPDPSVKVIKRPTPMATLGATPLHDLVIHEKYGAAIDARGDVWMWGKGYDPTGEIGRSLRGKKLRTLAAGPGKLFGLSKDGRLYVVSVDRAFQEGQAKPRGYWKKLTTRDPIVDFVELQASEKFHWGEKWESVSVGRHHLLAVTNRGRTFSLPLSPSANTHRQLGTKQTLPAAVAASPEKALADSPSLPPESDPRFATTLTQIPALAGIKIDQVAASERSSFVRTDEGRVLGFGANDYGQIGLGANTTVATVPTPVEIVLAKAYPAGTTLRCTNIAAGAYTTMFTVERAAIGGPKLFDLLSCGNGQSGSLGTSSTSSACYVPTRIRALSGIQEYSEKLQAAIGLNIHKVSISPSPNTHVFAVLDTVSEADAKGLKDGLYGRDVMVWGGNFDYQLGNGKKSGVAVPQHLPSLIPHAIDAIVAQTPEAESSPLPLTRLQLHAAVADTYDMLGKLIKRGVKTEETVVAGYNCSVLYNKIIS</sequence>
<organism evidence="2 3">
    <name type="scientific">Cutaneotrichosporon oleaginosum</name>
    <dbReference type="NCBI Taxonomy" id="879819"/>
    <lineage>
        <taxon>Eukaryota</taxon>
        <taxon>Fungi</taxon>
        <taxon>Dikarya</taxon>
        <taxon>Basidiomycota</taxon>
        <taxon>Agaricomycotina</taxon>
        <taxon>Tremellomycetes</taxon>
        <taxon>Trichosporonales</taxon>
        <taxon>Trichosporonaceae</taxon>
        <taxon>Cutaneotrichosporon</taxon>
    </lineage>
</organism>
<gene>
    <name evidence="2" type="ORF">CC85DRAFT_282575</name>
</gene>
<dbReference type="InterPro" id="IPR000408">
    <property type="entry name" value="Reg_chr_condens"/>
</dbReference>
<dbReference type="Pfam" id="PF00415">
    <property type="entry name" value="RCC1"/>
    <property type="match status" value="1"/>
</dbReference>
<feature type="repeat" description="RCC1" evidence="1">
    <location>
        <begin position="299"/>
        <end position="359"/>
    </location>
</feature>
<dbReference type="InterPro" id="IPR053245">
    <property type="entry name" value="MitoProcess-Associated"/>
</dbReference>
<evidence type="ECO:0000313" key="2">
    <source>
        <dbReference type="EMBL" id="KLT45492.1"/>
    </source>
</evidence>
<dbReference type="SUPFAM" id="SSF50985">
    <property type="entry name" value="RCC1/BLIP-II"/>
    <property type="match status" value="1"/>
</dbReference>
<dbReference type="GO" id="GO:0005743">
    <property type="term" value="C:mitochondrial inner membrane"/>
    <property type="evidence" value="ECO:0007669"/>
    <property type="project" value="TreeGrafter"/>
</dbReference>
<keyword evidence="3" id="KW-1185">Reference proteome</keyword>
<dbReference type="PANTHER" id="PTHR47563">
    <property type="entry name" value="PROTEIN FMP25, MITOCHONDRIAL"/>
    <property type="match status" value="1"/>
</dbReference>
<dbReference type="OrthoDB" id="10256179at2759"/>
<evidence type="ECO:0000256" key="1">
    <source>
        <dbReference type="PROSITE-ProRule" id="PRU00235"/>
    </source>
</evidence>
<dbReference type="PROSITE" id="PS50012">
    <property type="entry name" value="RCC1_3"/>
    <property type="match status" value="1"/>
</dbReference>
<dbReference type="Proteomes" id="UP000053611">
    <property type="component" value="Unassembled WGS sequence"/>
</dbReference>
<dbReference type="EMBL" id="KQ087181">
    <property type="protein sequence ID" value="KLT45492.1"/>
    <property type="molecule type" value="Genomic_DNA"/>
</dbReference>
<name>A0A0J0XWQ0_9TREE</name>
<evidence type="ECO:0000313" key="3">
    <source>
        <dbReference type="Proteomes" id="UP000053611"/>
    </source>
</evidence>
<dbReference type="GO" id="GO:0034551">
    <property type="term" value="P:mitochondrial respiratory chain complex III assembly"/>
    <property type="evidence" value="ECO:0007669"/>
    <property type="project" value="TreeGrafter"/>
</dbReference>
<protein>
    <submittedName>
        <fullName evidence="2">RCC1/BLIP-II protein</fullName>
    </submittedName>
</protein>
<accession>A0A0J0XWQ0</accession>
<dbReference type="Gene3D" id="2.130.10.30">
    <property type="entry name" value="Regulator of chromosome condensation 1/beta-lactamase-inhibitor protein II"/>
    <property type="match status" value="1"/>
</dbReference>
<proteinExistence type="predicted"/>
<dbReference type="STRING" id="879819.A0A0J0XWQ0"/>
<dbReference type="AlphaFoldDB" id="A0A0J0XWQ0"/>
<reference evidence="2 3" key="1">
    <citation type="submission" date="2015-03" db="EMBL/GenBank/DDBJ databases">
        <title>Genomics and transcriptomics of the oil-accumulating basidiomycete yeast T. oleaginosus allow insights into substrate utilization and the diverse evolutionary trajectories of mating systems in fungi.</title>
        <authorList>
            <consortium name="DOE Joint Genome Institute"/>
            <person name="Kourist R."/>
            <person name="Kracht O."/>
            <person name="Bracharz F."/>
            <person name="Lipzen A."/>
            <person name="Nolan M."/>
            <person name="Ohm R."/>
            <person name="Grigoriev I."/>
            <person name="Sun S."/>
            <person name="Heitman J."/>
            <person name="Bruck T."/>
            <person name="Nowrousian M."/>
        </authorList>
    </citation>
    <scope>NUCLEOTIDE SEQUENCE [LARGE SCALE GENOMIC DNA]</scope>
    <source>
        <strain evidence="2 3">IBC0246</strain>
    </source>
</reference>
<dbReference type="InterPro" id="IPR009091">
    <property type="entry name" value="RCC1/BLIP-II"/>
</dbReference>